<accession>A0A0E9S253</accession>
<protein>
    <submittedName>
        <fullName evidence="1">Uncharacterized protein</fullName>
    </submittedName>
</protein>
<proteinExistence type="predicted"/>
<name>A0A0E9S253_ANGAN</name>
<sequence length="26" mass="3164">MEEVRTLCEKILQLNLENPNYNSQKR</sequence>
<dbReference type="EMBL" id="GBXM01073959">
    <property type="protein sequence ID" value="JAH34618.1"/>
    <property type="molecule type" value="Transcribed_RNA"/>
</dbReference>
<reference evidence="1" key="2">
    <citation type="journal article" date="2015" name="Fish Shellfish Immunol.">
        <title>Early steps in the European eel (Anguilla anguilla)-Vibrio vulnificus interaction in the gills: Role of the RtxA13 toxin.</title>
        <authorList>
            <person name="Callol A."/>
            <person name="Pajuelo D."/>
            <person name="Ebbesson L."/>
            <person name="Teles M."/>
            <person name="MacKenzie S."/>
            <person name="Amaro C."/>
        </authorList>
    </citation>
    <scope>NUCLEOTIDE SEQUENCE</scope>
</reference>
<reference evidence="1" key="1">
    <citation type="submission" date="2014-11" db="EMBL/GenBank/DDBJ databases">
        <authorList>
            <person name="Amaro Gonzalez C."/>
        </authorList>
    </citation>
    <scope>NUCLEOTIDE SEQUENCE</scope>
</reference>
<evidence type="ECO:0000313" key="1">
    <source>
        <dbReference type="EMBL" id="JAH34618.1"/>
    </source>
</evidence>
<organism evidence="1">
    <name type="scientific">Anguilla anguilla</name>
    <name type="common">European freshwater eel</name>
    <name type="synonym">Muraena anguilla</name>
    <dbReference type="NCBI Taxonomy" id="7936"/>
    <lineage>
        <taxon>Eukaryota</taxon>
        <taxon>Metazoa</taxon>
        <taxon>Chordata</taxon>
        <taxon>Craniata</taxon>
        <taxon>Vertebrata</taxon>
        <taxon>Euteleostomi</taxon>
        <taxon>Actinopterygii</taxon>
        <taxon>Neopterygii</taxon>
        <taxon>Teleostei</taxon>
        <taxon>Anguilliformes</taxon>
        <taxon>Anguillidae</taxon>
        <taxon>Anguilla</taxon>
    </lineage>
</organism>
<dbReference type="AlphaFoldDB" id="A0A0E9S253"/>